<dbReference type="EMBL" id="KZ678445">
    <property type="protein sequence ID" value="PSR84310.1"/>
    <property type="molecule type" value="Genomic_DNA"/>
</dbReference>
<evidence type="ECO:0008006" key="5">
    <source>
        <dbReference type="Google" id="ProtNLM"/>
    </source>
</evidence>
<sequence length="197" mass="22693">MHMAQVQMVCLGNMASLLAVWSLVMLGRGAGKPWNPTLEVAGTYQVVSSWAVEWLDGWAEMPHCKGKQKWKSPARSMDEERSNLECWQQHLPNVKIAKTRVLPTLAASMPKPLVRFGFFFVLFFPLSDSLLLLMKEYSVGLAFRKTINRQYSIRLEPVFLPHLCRSLCSAQGHDGKSLWCCEHRRQLRFRQWRTGLE</sequence>
<keyword evidence="1" id="KW-1133">Transmembrane helix</keyword>
<accession>A0A2T3A7N3</accession>
<keyword evidence="2" id="KW-0732">Signal</keyword>
<protein>
    <recommendedName>
        <fullName evidence="5">Secreted protein</fullName>
    </recommendedName>
</protein>
<dbReference type="InParanoid" id="A0A2T3A7N3"/>
<proteinExistence type="predicted"/>
<feature type="chain" id="PRO_5015716065" description="Secreted protein" evidence="2">
    <location>
        <begin position="32"/>
        <end position="197"/>
    </location>
</feature>
<evidence type="ECO:0000256" key="1">
    <source>
        <dbReference type="SAM" id="Phobius"/>
    </source>
</evidence>
<evidence type="ECO:0000313" key="4">
    <source>
        <dbReference type="Proteomes" id="UP000241462"/>
    </source>
</evidence>
<keyword evidence="1" id="KW-0812">Transmembrane</keyword>
<name>A0A2T3A7N3_9PEZI</name>
<dbReference type="AlphaFoldDB" id="A0A2T3A7N3"/>
<gene>
    <name evidence="3" type="ORF">BD289DRAFT_263070</name>
</gene>
<evidence type="ECO:0000256" key="2">
    <source>
        <dbReference type="SAM" id="SignalP"/>
    </source>
</evidence>
<evidence type="ECO:0000313" key="3">
    <source>
        <dbReference type="EMBL" id="PSR84310.1"/>
    </source>
</evidence>
<organism evidence="3 4">
    <name type="scientific">Coniella lustricola</name>
    <dbReference type="NCBI Taxonomy" id="2025994"/>
    <lineage>
        <taxon>Eukaryota</taxon>
        <taxon>Fungi</taxon>
        <taxon>Dikarya</taxon>
        <taxon>Ascomycota</taxon>
        <taxon>Pezizomycotina</taxon>
        <taxon>Sordariomycetes</taxon>
        <taxon>Sordariomycetidae</taxon>
        <taxon>Diaporthales</taxon>
        <taxon>Schizoparmaceae</taxon>
        <taxon>Coniella</taxon>
    </lineage>
</organism>
<reference evidence="3 4" key="1">
    <citation type="journal article" date="2018" name="Mycol. Prog.">
        <title>Coniella lustricola, a new species from submerged detritus.</title>
        <authorList>
            <person name="Raudabaugh D.B."/>
            <person name="Iturriaga T."/>
            <person name="Carver A."/>
            <person name="Mondo S."/>
            <person name="Pangilinan J."/>
            <person name="Lipzen A."/>
            <person name="He G."/>
            <person name="Amirebrahimi M."/>
            <person name="Grigoriev I.V."/>
            <person name="Miller A.N."/>
        </authorList>
    </citation>
    <scope>NUCLEOTIDE SEQUENCE [LARGE SCALE GENOMIC DNA]</scope>
    <source>
        <strain evidence="3 4">B22-T-1</strain>
    </source>
</reference>
<dbReference type="Proteomes" id="UP000241462">
    <property type="component" value="Unassembled WGS sequence"/>
</dbReference>
<keyword evidence="1" id="KW-0472">Membrane</keyword>
<feature type="signal peptide" evidence="2">
    <location>
        <begin position="1"/>
        <end position="31"/>
    </location>
</feature>
<keyword evidence="4" id="KW-1185">Reference proteome</keyword>
<feature type="transmembrane region" description="Helical" evidence="1">
    <location>
        <begin position="113"/>
        <end position="134"/>
    </location>
</feature>